<evidence type="ECO:0000256" key="1">
    <source>
        <dbReference type="SAM" id="SignalP"/>
    </source>
</evidence>
<keyword evidence="3" id="KW-1185">Reference proteome</keyword>
<dbReference type="AlphaFoldDB" id="A0A432W7A3"/>
<dbReference type="Gene3D" id="3.40.50.1240">
    <property type="entry name" value="Phosphoglycerate mutase-like"/>
    <property type="match status" value="1"/>
</dbReference>
<evidence type="ECO:0000313" key="2">
    <source>
        <dbReference type="EMBL" id="RUO25973.1"/>
    </source>
</evidence>
<dbReference type="InterPro" id="IPR013078">
    <property type="entry name" value="His_Pase_superF_clade-1"/>
</dbReference>
<sequence>MREIEVMLQRLLMSGALACSLSFSAWAQMPETEGMVQTSSSEVDEETEQEAMQDQRFTLYIARHAEKQEGDLDPALTKDGYSRAVGLSQMLRHADIEAIYSTYYRRSMGTALPVARAFNLPIEFYDADDREALLEKVRQQNRNVLIVGHSNTVPEMVTSAGGQPVELSEDDYGDVFQLSIKGDEVITTRLVAPLLKKD</sequence>
<comment type="caution">
    <text evidence="2">The sequence shown here is derived from an EMBL/GenBank/DDBJ whole genome shotgun (WGS) entry which is preliminary data.</text>
</comment>
<dbReference type="CDD" id="cd07040">
    <property type="entry name" value="HP"/>
    <property type="match status" value="1"/>
</dbReference>
<proteinExistence type="predicted"/>
<reference evidence="2 3" key="1">
    <citation type="journal article" date="2011" name="Front. Microbiol.">
        <title>Genomic signatures of strain selection and enhancement in Bacillus atrophaeus var. globigii, a historical biowarfare simulant.</title>
        <authorList>
            <person name="Gibbons H.S."/>
            <person name="Broomall S.M."/>
            <person name="McNew L.A."/>
            <person name="Daligault H."/>
            <person name="Chapman C."/>
            <person name="Bruce D."/>
            <person name="Karavis M."/>
            <person name="Krepps M."/>
            <person name="McGregor P.A."/>
            <person name="Hong C."/>
            <person name="Park K.H."/>
            <person name="Akmal A."/>
            <person name="Feldman A."/>
            <person name="Lin J.S."/>
            <person name="Chang W.E."/>
            <person name="Higgs B.W."/>
            <person name="Demirev P."/>
            <person name="Lindquist J."/>
            <person name="Liem A."/>
            <person name="Fochler E."/>
            <person name="Read T.D."/>
            <person name="Tapia R."/>
            <person name="Johnson S."/>
            <person name="Bishop-Lilly K.A."/>
            <person name="Detter C."/>
            <person name="Han C."/>
            <person name="Sozhamannan S."/>
            <person name="Rosenzweig C.N."/>
            <person name="Skowronski E.W."/>
        </authorList>
    </citation>
    <scope>NUCLEOTIDE SEQUENCE [LARGE SCALE GENOMIC DNA]</scope>
    <source>
        <strain evidence="2 3">MLST1</strain>
    </source>
</reference>
<feature type="chain" id="PRO_5019026504" evidence="1">
    <location>
        <begin position="28"/>
        <end position="198"/>
    </location>
</feature>
<dbReference type="Pfam" id="PF00300">
    <property type="entry name" value="His_Phos_1"/>
    <property type="match status" value="1"/>
</dbReference>
<protein>
    <submittedName>
        <fullName evidence="2">Histidine phosphatase family protein</fullName>
    </submittedName>
</protein>
<feature type="signal peptide" evidence="1">
    <location>
        <begin position="1"/>
        <end position="27"/>
    </location>
</feature>
<organism evidence="2 3">
    <name type="scientific">Aliidiomarina minuta</name>
    <dbReference type="NCBI Taxonomy" id="880057"/>
    <lineage>
        <taxon>Bacteria</taxon>
        <taxon>Pseudomonadati</taxon>
        <taxon>Pseudomonadota</taxon>
        <taxon>Gammaproteobacteria</taxon>
        <taxon>Alteromonadales</taxon>
        <taxon>Idiomarinaceae</taxon>
        <taxon>Aliidiomarina</taxon>
    </lineage>
</organism>
<keyword evidence="1" id="KW-0732">Signal</keyword>
<dbReference type="InterPro" id="IPR029033">
    <property type="entry name" value="His_PPase_superfam"/>
</dbReference>
<dbReference type="EMBL" id="PIPL01000001">
    <property type="protein sequence ID" value="RUO25973.1"/>
    <property type="molecule type" value="Genomic_DNA"/>
</dbReference>
<evidence type="ECO:0000313" key="3">
    <source>
        <dbReference type="Proteomes" id="UP000288293"/>
    </source>
</evidence>
<dbReference type="Proteomes" id="UP000288293">
    <property type="component" value="Unassembled WGS sequence"/>
</dbReference>
<dbReference type="SUPFAM" id="SSF53254">
    <property type="entry name" value="Phosphoglycerate mutase-like"/>
    <property type="match status" value="1"/>
</dbReference>
<gene>
    <name evidence="2" type="ORF">CWE09_04395</name>
</gene>
<name>A0A432W7A3_9GAMM</name>
<accession>A0A432W7A3</accession>